<evidence type="ECO:0000256" key="1">
    <source>
        <dbReference type="SAM" id="SignalP"/>
    </source>
</evidence>
<feature type="signal peptide" evidence="1">
    <location>
        <begin position="1"/>
        <end position="25"/>
    </location>
</feature>
<organism evidence="2 3">
    <name type="scientific">Blastopirellula retiformator</name>
    <dbReference type="NCBI Taxonomy" id="2527970"/>
    <lineage>
        <taxon>Bacteria</taxon>
        <taxon>Pseudomonadati</taxon>
        <taxon>Planctomycetota</taxon>
        <taxon>Planctomycetia</taxon>
        <taxon>Pirellulales</taxon>
        <taxon>Pirellulaceae</taxon>
        <taxon>Blastopirellula</taxon>
    </lineage>
</organism>
<dbReference type="OrthoDB" id="263621at2"/>
<proteinExistence type="predicted"/>
<dbReference type="Proteomes" id="UP000318878">
    <property type="component" value="Unassembled WGS sequence"/>
</dbReference>
<dbReference type="AlphaFoldDB" id="A0A5C5V4G7"/>
<keyword evidence="1" id="KW-0732">Signal</keyword>
<feature type="chain" id="PRO_5022950147" evidence="1">
    <location>
        <begin position="26"/>
        <end position="310"/>
    </location>
</feature>
<evidence type="ECO:0000313" key="3">
    <source>
        <dbReference type="Proteomes" id="UP000318878"/>
    </source>
</evidence>
<gene>
    <name evidence="2" type="ORF">Enr8_32570</name>
</gene>
<comment type="caution">
    <text evidence="2">The sequence shown here is derived from an EMBL/GenBank/DDBJ whole genome shotgun (WGS) entry which is preliminary data.</text>
</comment>
<dbReference type="EMBL" id="SJPF01000003">
    <property type="protein sequence ID" value="TWT33426.1"/>
    <property type="molecule type" value="Genomic_DNA"/>
</dbReference>
<protein>
    <submittedName>
        <fullName evidence="2">Uncharacterized protein</fullName>
    </submittedName>
</protein>
<name>A0A5C5V4G7_9BACT</name>
<accession>A0A5C5V4G7</accession>
<keyword evidence="3" id="KW-1185">Reference proteome</keyword>
<sequence length="310" mass="33848" precursor="true">MARPISTTCWLMSLLTLLSLASVTAAQEFSTSDTNVGYIDSAFPGSQLRFRFDSAYDNPTPDRAEFFYRASTAATGAPISPAETNVDYQEFWTYLELAVASNVSLFIDAPVRMVNPDISANTAGFSDLQVGVKGILLESECDILTGQIRVYAPTGDGSRKLGTSHATIEPALLYARRLGPQTMLESEFRVWTPLESTVVPQGRFSGPILRYGVGVGHDLFQFSSPCGCETKKLTAVTEFVGWSILDGLATVPATPTMATIIDVDGDTIVNGKFGLRYTQSRHSVYVGYGRALTGDVWYHDILRAEYAIRF</sequence>
<dbReference type="RefSeq" id="WP_146433290.1">
    <property type="nucleotide sequence ID" value="NZ_SJPF01000003.1"/>
</dbReference>
<reference evidence="2 3" key="1">
    <citation type="submission" date="2019-02" db="EMBL/GenBank/DDBJ databases">
        <title>Deep-cultivation of Planctomycetes and their phenomic and genomic characterization uncovers novel biology.</title>
        <authorList>
            <person name="Wiegand S."/>
            <person name="Jogler M."/>
            <person name="Boedeker C."/>
            <person name="Pinto D."/>
            <person name="Vollmers J."/>
            <person name="Rivas-Marin E."/>
            <person name="Kohn T."/>
            <person name="Peeters S.H."/>
            <person name="Heuer A."/>
            <person name="Rast P."/>
            <person name="Oberbeckmann S."/>
            <person name="Bunk B."/>
            <person name="Jeske O."/>
            <person name="Meyerdierks A."/>
            <person name="Storesund J.E."/>
            <person name="Kallscheuer N."/>
            <person name="Luecker S."/>
            <person name="Lage O.M."/>
            <person name="Pohl T."/>
            <person name="Merkel B.J."/>
            <person name="Hornburger P."/>
            <person name="Mueller R.-W."/>
            <person name="Bruemmer F."/>
            <person name="Labrenz M."/>
            <person name="Spormann A.M."/>
            <person name="Op Den Camp H."/>
            <person name="Overmann J."/>
            <person name="Amann R."/>
            <person name="Jetten M.S.M."/>
            <person name="Mascher T."/>
            <person name="Medema M.H."/>
            <person name="Devos D.P."/>
            <person name="Kaster A.-K."/>
            <person name="Ovreas L."/>
            <person name="Rohde M."/>
            <person name="Galperin M.Y."/>
            <person name="Jogler C."/>
        </authorList>
    </citation>
    <scope>NUCLEOTIDE SEQUENCE [LARGE SCALE GENOMIC DNA]</scope>
    <source>
        <strain evidence="2 3">Enr8</strain>
    </source>
</reference>
<evidence type="ECO:0000313" key="2">
    <source>
        <dbReference type="EMBL" id="TWT33426.1"/>
    </source>
</evidence>